<dbReference type="AlphaFoldDB" id="A0A919CXI9"/>
<dbReference type="RefSeq" id="WP_229865552.1">
    <property type="nucleotide sequence ID" value="NZ_BMVF01000014.1"/>
</dbReference>
<keyword evidence="2" id="KW-0238">DNA-binding</keyword>
<dbReference type="InterPro" id="IPR037923">
    <property type="entry name" value="HTH-like"/>
</dbReference>
<keyword evidence="1" id="KW-0805">Transcription regulation</keyword>
<dbReference type="InterPro" id="IPR014710">
    <property type="entry name" value="RmlC-like_jellyroll"/>
</dbReference>
<gene>
    <name evidence="6" type="ORF">GCM10010508_48770</name>
</gene>
<name>A0A919CXI9_9ACTN</name>
<dbReference type="Gene3D" id="1.10.10.60">
    <property type="entry name" value="Homeodomain-like"/>
    <property type="match status" value="2"/>
</dbReference>
<dbReference type="InterPro" id="IPR018062">
    <property type="entry name" value="HTH_AraC-typ_CS"/>
</dbReference>
<dbReference type="InterPro" id="IPR009057">
    <property type="entry name" value="Homeodomain-like_sf"/>
</dbReference>
<dbReference type="PRINTS" id="PR00032">
    <property type="entry name" value="HTHARAC"/>
</dbReference>
<dbReference type="SUPFAM" id="SSF46689">
    <property type="entry name" value="Homeodomain-like"/>
    <property type="match status" value="1"/>
</dbReference>
<dbReference type="SUPFAM" id="SSF51215">
    <property type="entry name" value="Regulatory protein AraC"/>
    <property type="match status" value="1"/>
</dbReference>
<keyword evidence="7" id="KW-1185">Reference proteome</keyword>
<evidence type="ECO:0000256" key="2">
    <source>
        <dbReference type="ARBA" id="ARBA00023125"/>
    </source>
</evidence>
<organism evidence="6 7">
    <name type="scientific">Streptomyces naganishii JCM 4654</name>
    <dbReference type="NCBI Taxonomy" id="1306179"/>
    <lineage>
        <taxon>Bacteria</taxon>
        <taxon>Bacillati</taxon>
        <taxon>Actinomycetota</taxon>
        <taxon>Actinomycetes</taxon>
        <taxon>Kitasatosporales</taxon>
        <taxon>Streptomycetaceae</taxon>
        <taxon>Streptomyces</taxon>
    </lineage>
</organism>
<accession>A0A919CXI9</accession>
<feature type="region of interest" description="Disordered" evidence="4">
    <location>
        <begin position="400"/>
        <end position="422"/>
    </location>
</feature>
<protein>
    <recommendedName>
        <fullName evidence="5">HTH araC/xylS-type domain-containing protein</fullName>
    </recommendedName>
</protein>
<dbReference type="Proteomes" id="UP000608955">
    <property type="component" value="Unassembled WGS sequence"/>
</dbReference>
<dbReference type="InterPro" id="IPR020449">
    <property type="entry name" value="Tscrpt_reg_AraC-type_HTH"/>
</dbReference>
<dbReference type="GO" id="GO:0003700">
    <property type="term" value="F:DNA-binding transcription factor activity"/>
    <property type="evidence" value="ECO:0007669"/>
    <property type="project" value="InterPro"/>
</dbReference>
<feature type="domain" description="HTH araC/xylS-type" evidence="5">
    <location>
        <begin position="308"/>
        <end position="407"/>
    </location>
</feature>
<evidence type="ECO:0000256" key="4">
    <source>
        <dbReference type="SAM" id="MobiDB-lite"/>
    </source>
</evidence>
<evidence type="ECO:0000256" key="3">
    <source>
        <dbReference type="ARBA" id="ARBA00023163"/>
    </source>
</evidence>
<dbReference type="PROSITE" id="PS01124">
    <property type="entry name" value="HTH_ARAC_FAMILY_2"/>
    <property type="match status" value="1"/>
</dbReference>
<comment type="caution">
    <text evidence="6">The sequence shown here is derived from an EMBL/GenBank/DDBJ whole genome shotgun (WGS) entry which is preliminary data.</text>
</comment>
<dbReference type="GO" id="GO:0043565">
    <property type="term" value="F:sequence-specific DNA binding"/>
    <property type="evidence" value="ECO:0007669"/>
    <property type="project" value="InterPro"/>
</dbReference>
<feature type="compositionally biased region" description="Basic and acidic residues" evidence="4">
    <location>
        <begin position="245"/>
        <end position="259"/>
    </location>
</feature>
<reference evidence="6" key="1">
    <citation type="journal article" date="2014" name="Int. J. Syst. Evol. Microbiol.">
        <title>Complete genome sequence of Corynebacterium casei LMG S-19264T (=DSM 44701T), isolated from a smear-ripened cheese.</title>
        <authorList>
            <consortium name="US DOE Joint Genome Institute (JGI-PGF)"/>
            <person name="Walter F."/>
            <person name="Albersmeier A."/>
            <person name="Kalinowski J."/>
            <person name="Ruckert C."/>
        </authorList>
    </citation>
    <scope>NUCLEOTIDE SEQUENCE</scope>
    <source>
        <strain evidence="6">JCM 4654</strain>
    </source>
</reference>
<dbReference type="EMBL" id="BMVF01000014">
    <property type="protein sequence ID" value="GHD93166.1"/>
    <property type="molecule type" value="Genomic_DNA"/>
</dbReference>
<dbReference type="Gene3D" id="2.60.120.10">
    <property type="entry name" value="Jelly Rolls"/>
    <property type="match status" value="1"/>
</dbReference>
<keyword evidence="3" id="KW-0804">Transcription</keyword>
<dbReference type="Pfam" id="PF02311">
    <property type="entry name" value="AraC_binding"/>
    <property type="match status" value="1"/>
</dbReference>
<sequence>MRGTTVLPGTPCAAPSAGEPPLHRLELPGPGAAPFAAGSFEEMGPLSRTGDPHRHTFYEIVHVTAGSGAHVVDFARWPVRPPHLAVILPGQIHHWQGGRQVDGTLALFTEDFLLDHPGDRALLRRLGRTCWFALDPEEHEAIGRLMTDLAAEHRQRAAGHESVLRALLHVLVVRAARMLGQGGAGGPAPVGGPTRAAGWRRGARMGAGEGEDRESAAQGESGPGRKPGPGQEPERKPESGPGQEPGRKRESGPGREPERRRKSGPGRGPGQSRDPEPKRDTAKRRVPGAGQGSAPNPAPAPARPPALAEAFARLTAHGEAVAWSVRECAGRLGVSPGHLGQAVRAATGRSPGRLLIEARVYQAQRLLAHTDLPVRQVAARTGFTDPAYFCRFFRRETGTSPGDFRKHHRHHHQSIAATGTRA</sequence>
<dbReference type="PROSITE" id="PS00041">
    <property type="entry name" value="HTH_ARAC_FAMILY_1"/>
    <property type="match status" value="1"/>
</dbReference>
<evidence type="ECO:0000313" key="7">
    <source>
        <dbReference type="Proteomes" id="UP000608955"/>
    </source>
</evidence>
<feature type="region of interest" description="Disordered" evidence="4">
    <location>
        <begin position="1"/>
        <end position="28"/>
    </location>
</feature>
<dbReference type="PANTHER" id="PTHR43280">
    <property type="entry name" value="ARAC-FAMILY TRANSCRIPTIONAL REGULATOR"/>
    <property type="match status" value="1"/>
</dbReference>
<reference evidence="6" key="2">
    <citation type="submission" date="2020-09" db="EMBL/GenBank/DDBJ databases">
        <authorList>
            <person name="Sun Q."/>
            <person name="Ohkuma M."/>
        </authorList>
    </citation>
    <scope>NUCLEOTIDE SEQUENCE</scope>
    <source>
        <strain evidence="6">JCM 4654</strain>
    </source>
</reference>
<dbReference type="InterPro" id="IPR018060">
    <property type="entry name" value="HTH_AraC"/>
</dbReference>
<dbReference type="SMART" id="SM00342">
    <property type="entry name" value="HTH_ARAC"/>
    <property type="match status" value="1"/>
</dbReference>
<feature type="region of interest" description="Disordered" evidence="4">
    <location>
        <begin position="204"/>
        <end position="304"/>
    </location>
</feature>
<evidence type="ECO:0000259" key="5">
    <source>
        <dbReference type="PROSITE" id="PS01124"/>
    </source>
</evidence>
<dbReference type="Pfam" id="PF12833">
    <property type="entry name" value="HTH_18"/>
    <property type="match status" value="1"/>
</dbReference>
<evidence type="ECO:0000313" key="6">
    <source>
        <dbReference type="EMBL" id="GHD93166.1"/>
    </source>
</evidence>
<dbReference type="InterPro" id="IPR003313">
    <property type="entry name" value="AraC-bd"/>
</dbReference>
<dbReference type="PANTHER" id="PTHR43280:SF32">
    <property type="entry name" value="TRANSCRIPTIONAL REGULATORY PROTEIN"/>
    <property type="match status" value="1"/>
</dbReference>
<proteinExistence type="predicted"/>
<evidence type="ECO:0000256" key="1">
    <source>
        <dbReference type="ARBA" id="ARBA00023015"/>
    </source>
</evidence>